<dbReference type="GO" id="GO:0016740">
    <property type="term" value="F:transferase activity"/>
    <property type="evidence" value="ECO:0007669"/>
    <property type="project" value="UniProtKB-KW"/>
</dbReference>
<dbReference type="InterPro" id="IPR007361">
    <property type="entry name" value="DUF427"/>
</dbReference>
<dbReference type="KEGG" id="ngg:RG540_CH24480"/>
<dbReference type="InterPro" id="IPR038694">
    <property type="entry name" value="DUF427_sf"/>
</dbReference>
<organism evidence="2 3">
    <name type="scientific">Neorhizobium galegae bv. orientalis str. HAMBI 540</name>
    <dbReference type="NCBI Taxonomy" id="1028800"/>
    <lineage>
        <taxon>Bacteria</taxon>
        <taxon>Pseudomonadati</taxon>
        <taxon>Pseudomonadota</taxon>
        <taxon>Alphaproteobacteria</taxon>
        <taxon>Hyphomicrobiales</taxon>
        <taxon>Rhizobiaceae</taxon>
        <taxon>Rhizobium/Agrobacterium group</taxon>
        <taxon>Neorhizobium</taxon>
    </lineage>
</organism>
<proteinExistence type="predicted"/>
<dbReference type="Pfam" id="PF04248">
    <property type="entry name" value="NTP_transf_9"/>
    <property type="match status" value="1"/>
</dbReference>
<reference evidence="3" key="1">
    <citation type="journal article" date="2014" name="BMC Genomics">
        <title>Genome sequencing of two Neorhizobium galegae strains reveals a noeT gene responsible for the unusual acetylation of the nodulation factors.</title>
        <authorList>
            <person name="Osterman J."/>
            <person name="Marsh J."/>
            <person name="Laine P.K."/>
            <person name="Zeng Z."/>
            <person name="Alatalo E."/>
            <person name="Sullivan J.T."/>
            <person name="Young J.P."/>
            <person name="Thomas-Oates J."/>
            <person name="Paulin L."/>
            <person name="Lindstrom K."/>
        </authorList>
    </citation>
    <scope>NUCLEOTIDE SEQUENCE [LARGE SCALE GENOMIC DNA]</scope>
    <source>
        <strain evidence="3">HAMBI 540</strain>
    </source>
</reference>
<evidence type="ECO:0000313" key="2">
    <source>
        <dbReference type="EMBL" id="CDN48614.1"/>
    </source>
</evidence>
<feature type="domain" description="DUF427" evidence="1">
    <location>
        <begin position="24"/>
        <end position="116"/>
    </location>
</feature>
<protein>
    <submittedName>
        <fullName evidence="2">Carbohydrate sulfotransferase</fullName>
    </submittedName>
</protein>
<gene>
    <name evidence="2" type="ORF">RG540_CH24480</name>
</gene>
<dbReference type="AlphaFoldDB" id="A0A068SRW8"/>
<sequence>MNARAQRIPGPDHPITVEHNPSRVVVKLGGKVIADSVNSLTLREASYPPVHYIPRKDVDMSLLERTDHQSYCPYKGEASYFSIPAGGERSKNAVWSYENPYDAVGGIEQHVAFYPDRVDSIEELGAPEAGQF</sequence>
<dbReference type="eggNOG" id="COG2343">
    <property type="taxonomic scope" value="Bacteria"/>
</dbReference>
<dbReference type="PANTHER" id="PTHR34310:SF9">
    <property type="entry name" value="BLR5716 PROTEIN"/>
    <property type="match status" value="1"/>
</dbReference>
<dbReference type="RefSeq" id="WP_038588193.1">
    <property type="nucleotide sequence ID" value="NZ_HG938353.1"/>
</dbReference>
<dbReference type="PATRIC" id="fig|1028800.3.peg.2476"/>
<keyword evidence="3" id="KW-1185">Reference proteome</keyword>
<dbReference type="OrthoDB" id="9815163at2"/>
<accession>A0A068SRW8</accession>
<dbReference type="Gene3D" id="2.170.150.40">
    <property type="entry name" value="Domain of unknown function (DUF427)"/>
    <property type="match status" value="1"/>
</dbReference>
<name>A0A068SRW8_NEOGA</name>
<dbReference type="Proteomes" id="UP000028181">
    <property type="component" value="Chromosome I"/>
</dbReference>
<dbReference type="GeneID" id="24256164"/>
<keyword evidence="2" id="KW-0808">Transferase</keyword>
<dbReference type="PANTHER" id="PTHR34310">
    <property type="entry name" value="DUF427 DOMAIN PROTEIN (AFU_ORTHOLOGUE AFUA_3G02220)"/>
    <property type="match status" value="1"/>
</dbReference>
<dbReference type="EMBL" id="HG938353">
    <property type="protein sequence ID" value="CDN48614.1"/>
    <property type="molecule type" value="Genomic_DNA"/>
</dbReference>
<dbReference type="HOGENOM" id="CLU_126578_0_1_5"/>
<evidence type="ECO:0000313" key="3">
    <source>
        <dbReference type="Proteomes" id="UP000028181"/>
    </source>
</evidence>
<evidence type="ECO:0000259" key="1">
    <source>
        <dbReference type="Pfam" id="PF04248"/>
    </source>
</evidence>